<dbReference type="InterPro" id="IPR016130">
    <property type="entry name" value="Tyr_Pase_AS"/>
</dbReference>
<dbReference type="GO" id="GO:0016791">
    <property type="term" value="F:phosphatase activity"/>
    <property type="evidence" value="ECO:0007669"/>
    <property type="project" value="InterPro"/>
</dbReference>
<dbReference type="PANTHER" id="PTHR31126:SF48">
    <property type="entry name" value="INOSITOL PHOSPHATASE SIW14"/>
    <property type="match status" value="1"/>
</dbReference>
<dbReference type="EMBL" id="KV454427">
    <property type="protein sequence ID" value="ODQ81508.1"/>
    <property type="molecule type" value="Genomic_DNA"/>
</dbReference>
<dbReference type="AlphaFoldDB" id="A0A1E3QV16"/>
<dbReference type="Gene3D" id="3.90.190.10">
    <property type="entry name" value="Protein tyrosine phosphatase superfamily"/>
    <property type="match status" value="1"/>
</dbReference>
<dbReference type="GO" id="GO:0052840">
    <property type="term" value="F:inositol diphosphate tetrakisphosphate diphosphatase activity"/>
    <property type="evidence" value="ECO:0007669"/>
    <property type="project" value="TreeGrafter"/>
</dbReference>
<comment type="catalytic activity">
    <reaction evidence="4">
        <text>5-diphospho-1D-myo-inositol 1,2,3,4,6-pentakisphosphate + H2O = 1D-myo-inositol hexakisphosphate + phosphate + H(+)</text>
        <dbReference type="Rhea" id="RHEA:22384"/>
        <dbReference type="ChEBI" id="CHEBI:15377"/>
        <dbReference type="ChEBI" id="CHEBI:15378"/>
        <dbReference type="ChEBI" id="CHEBI:43474"/>
        <dbReference type="ChEBI" id="CHEBI:58130"/>
        <dbReference type="ChEBI" id="CHEBI:58628"/>
        <dbReference type="EC" id="3.6.1.52"/>
    </reaction>
    <physiologicalReaction direction="left-to-right" evidence="4">
        <dbReference type="Rhea" id="RHEA:22385"/>
    </physiologicalReaction>
</comment>
<protein>
    <recommendedName>
        <fullName evidence="1">diphosphoinositol-polyphosphate diphosphatase</fullName>
        <ecNumber evidence="1">3.6.1.52</ecNumber>
    </recommendedName>
</protein>
<accession>A0A1E3QV16</accession>
<dbReference type="PRINTS" id="PR01911">
    <property type="entry name" value="PFDSPHPHTASE"/>
</dbReference>
<gene>
    <name evidence="9" type="ORF">BABINDRAFT_170279</name>
</gene>
<evidence type="ECO:0000256" key="7">
    <source>
        <dbReference type="ARBA" id="ARBA00048424"/>
    </source>
</evidence>
<keyword evidence="2" id="KW-0378">Hydrolase</keyword>
<name>A0A1E3QV16_9ASCO</name>
<organism evidence="9 10">
    <name type="scientific">Babjeviella inositovora NRRL Y-12698</name>
    <dbReference type="NCBI Taxonomy" id="984486"/>
    <lineage>
        <taxon>Eukaryota</taxon>
        <taxon>Fungi</taxon>
        <taxon>Dikarya</taxon>
        <taxon>Ascomycota</taxon>
        <taxon>Saccharomycotina</taxon>
        <taxon>Pichiomycetes</taxon>
        <taxon>Serinales incertae sedis</taxon>
        <taxon>Babjeviella</taxon>
    </lineage>
</organism>
<feature type="domain" description="Tyrosine-protein phosphatase" evidence="8">
    <location>
        <begin position="6"/>
        <end position="155"/>
    </location>
</feature>
<dbReference type="EC" id="3.6.1.52" evidence="1"/>
<dbReference type="PROSITE" id="PS50054">
    <property type="entry name" value="TYR_PHOSPHATASE_DUAL"/>
    <property type="match status" value="1"/>
</dbReference>
<dbReference type="Pfam" id="PF03162">
    <property type="entry name" value="Y_phosphatase2"/>
    <property type="match status" value="1"/>
</dbReference>
<evidence type="ECO:0000313" key="9">
    <source>
        <dbReference type="EMBL" id="ODQ81508.1"/>
    </source>
</evidence>
<proteinExistence type="inferred from homology"/>
<sequence length="165" mass="19114">MYPPENFSLVLTDIYRSSFPKASNFGFLATLKLKSIVCLISEPYPDENLAFLEQQNVQLFQYGMPGNKEPFVKIPETSITQAIKTILDPANQPVLIHCNRGKHRTGCVVGCIRKLQNWNLTMIFDEYRKFAAPKQRALDQQFIELFNEDDCWCYANDMDLLPLKW</sequence>
<dbReference type="CDD" id="cd14528">
    <property type="entry name" value="PFA-DSP_Siw14"/>
    <property type="match status" value="1"/>
</dbReference>
<evidence type="ECO:0000256" key="2">
    <source>
        <dbReference type="ARBA" id="ARBA00022801"/>
    </source>
</evidence>
<dbReference type="SUPFAM" id="SSF52799">
    <property type="entry name" value="(Phosphotyrosine protein) phosphatases II"/>
    <property type="match status" value="1"/>
</dbReference>
<evidence type="ECO:0000256" key="3">
    <source>
        <dbReference type="ARBA" id="ARBA00044949"/>
    </source>
</evidence>
<evidence type="ECO:0000313" key="10">
    <source>
        <dbReference type="Proteomes" id="UP000094336"/>
    </source>
</evidence>
<comment type="catalytic activity">
    <reaction evidence="5">
        <text>3,5-bis(diphospho)-1D-myo-inositol 1,2,4,6-tetrakisphosphate + H2O = 3-diphospho-1D-myo-inositol 1,2,4,5,6-pentakisphosphate + phosphate + 2 H(+)</text>
        <dbReference type="Rhea" id="RHEA:56312"/>
        <dbReference type="ChEBI" id="CHEBI:15377"/>
        <dbReference type="ChEBI" id="CHEBI:15378"/>
        <dbReference type="ChEBI" id="CHEBI:43474"/>
        <dbReference type="ChEBI" id="CHEBI:140372"/>
        <dbReference type="ChEBI" id="CHEBI:140374"/>
        <dbReference type="EC" id="3.6.1.52"/>
    </reaction>
    <physiologicalReaction direction="left-to-right" evidence="5">
        <dbReference type="Rhea" id="RHEA:56313"/>
    </physiologicalReaction>
</comment>
<dbReference type="RefSeq" id="XP_018986836.1">
    <property type="nucleotide sequence ID" value="XM_019130725.1"/>
</dbReference>
<keyword evidence="10" id="KW-1185">Reference proteome</keyword>
<reference evidence="10" key="1">
    <citation type="submission" date="2016-05" db="EMBL/GenBank/DDBJ databases">
        <title>Comparative genomics of biotechnologically important yeasts.</title>
        <authorList>
            <consortium name="DOE Joint Genome Institute"/>
            <person name="Riley R."/>
            <person name="Haridas S."/>
            <person name="Wolfe K.H."/>
            <person name="Lopes M.R."/>
            <person name="Hittinger C.T."/>
            <person name="Goker M."/>
            <person name="Salamov A."/>
            <person name="Wisecaver J."/>
            <person name="Long T.M."/>
            <person name="Aerts A.L."/>
            <person name="Barry K."/>
            <person name="Choi C."/>
            <person name="Clum A."/>
            <person name="Coughlan A.Y."/>
            <person name="Deshpande S."/>
            <person name="Douglass A.P."/>
            <person name="Hanson S.J."/>
            <person name="Klenk H.-P."/>
            <person name="Labutti K."/>
            <person name="Lapidus A."/>
            <person name="Lindquist E."/>
            <person name="Lipzen A."/>
            <person name="Meier-Kolthoff J.P."/>
            <person name="Ohm R.A."/>
            <person name="Otillar R.P."/>
            <person name="Pangilinan J."/>
            <person name="Peng Y."/>
            <person name="Rokas A."/>
            <person name="Rosa C.A."/>
            <person name="Scheuner C."/>
            <person name="Sibirny A.A."/>
            <person name="Slot J.C."/>
            <person name="Stielow J.B."/>
            <person name="Sun H."/>
            <person name="Kurtzman C.P."/>
            <person name="Blackwell M."/>
            <person name="Grigoriev I.V."/>
            <person name="Jeffries T.W."/>
        </authorList>
    </citation>
    <scope>NUCLEOTIDE SEQUENCE [LARGE SCALE GENOMIC DNA]</scope>
    <source>
        <strain evidence="10">NRRL Y-12698</strain>
    </source>
</reference>
<dbReference type="FunFam" id="3.90.190.10:FF:000024">
    <property type="entry name" value="probable tyrosine-protein phosphatase At1g05000"/>
    <property type="match status" value="1"/>
</dbReference>
<evidence type="ECO:0000256" key="1">
    <source>
        <dbReference type="ARBA" id="ARBA00012527"/>
    </source>
</evidence>
<dbReference type="PROSITE" id="PS00383">
    <property type="entry name" value="TYR_PHOSPHATASE_1"/>
    <property type="match status" value="1"/>
</dbReference>
<evidence type="ECO:0000256" key="6">
    <source>
        <dbReference type="ARBA" id="ARBA00047927"/>
    </source>
</evidence>
<comment type="similarity">
    <text evidence="3">Belongs to the protein-tyrosine phosphatase family. Atypical dual-specificity phosphatase Siw14-like subfamily.</text>
</comment>
<evidence type="ECO:0000256" key="5">
    <source>
        <dbReference type="ARBA" id="ARBA00047562"/>
    </source>
</evidence>
<dbReference type="InterPro" id="IPR029021">
    <property type="entry name" value="Prot-tyrosine_phosphatase-like"/>
</dbReference>
<dbReference type="OrthoDB" id="6375174at2759"/>
<evidence type="ECO:0000259" key="8">
    <source>
        <dbReference type="PROSITE" id="PS50054"/>
    </source>
</evidence>
<dbReference type="GO" id="GO:0005737">
    <property type="term" value="C:cytoplasm"/>
    <property type="evidence" value="ECO:0007669"/>
    <property type="project" value="TreeGrafter"/>
</dbReference>
<dbReference type="GeneID" id="30148578"/>
<dbReference type="InterPro" id="IPR020422">
    <property type="entry name" value="TYR_PHOSPHATASE_DUAL_dom"/>
</dbReference>
<evidence type="ECO:0000256" key="4">
    <source>
        <dbReference type="ARBA" id="ARBA00047342"/>
    </source>
</evidence>
<comment type="catalytic activity">
    <reaction evidence="7">
        <text>6-diphospho-1D-myo-inositol pentakisphosphate + H2O = 1D-myo-inositol hexakisphosphate + phosphate + H(+)</text>
        <dbReference type="Rhea" id="RHEA:79703"/>
        <dbReference type="ChEBI" id="CHEBI:15377"/>
        <dbReference type="ChEBI" id="CHEBI:15378"/>
        <dbReference type="ChEBI" id="CHEBI:43474"/>
        <dbReference type="ChEBI" id="CHEBI:58130"/>
        <dbReference type="ChEBI" id="CHEBI:230534"/>
        <dbReference type="EC" id="3.6.1.52"/>
    </reaction>
    <physiologicalReaction direction="left-to-right" evidence="7">
        <dbReference type="Rhea" id="RHEA:79704"/>
    </physiologicalReaction>
</comment>
<comment type="catalytic activity">
    <reaction evidence="6">
        <text>1,5-bis(diphospho)-1D-myo-inositol 2,3,4,6-tetrakisphosphate + H2O = 1-diphospho-1D-myo-inositol 2,3,4,5,6-pentakisphosphate + phosphate + 2 H(+)</text>
        <dbReference type="Rhea" id="RHEA:79699"/>
        <dbReference type="ChEBI" id="CHEBI:15377"/>
        <dbReference type="ChEBI" id="CHEBI:15378"/>
        <dbReference type="ChEBI" id="CHEBI:43474"/>
        <dbReference type="ChEBI" id="CHEBI:74946"/>
        <dbReference type="ChEBI" id="CHEBI:77983"/>
        <dbReference type="EC" id="3.6.1.52"/>
    </reaction>
    <physiologicalReaction direction="left-to-right" evidence="6">
        <dbReference type="Rhea" id="RHEA:79700"/>
    </physiologicalReaction>
</comment>
<dbReference type="InterPro" id="IPR004861">
    <property type="entry name" value="Siw14-like"/>
</dbReference>
<dbReference type="InterPro" id="IPR020428">
    <property type="entry name" value="PFA-DSPs"/>
</dbReference>
<dbReference type="Proteomes" id="UP000094336">
    <property type="component" value="Unassembled WGS sequence"/>
</dbReference>
<dbReference type="PANTHER" id="PTHR31126">
    <property type="entry name" value="TYROSINE-PROTEIN PHOSPHATASE"/>
    <property type="match status" value="1"/>
</dbReference>
<dbReference type="STRING" id="984486.A0A1E3QV16"/>